<dbReference type="EMBL" id="BAVZ01000001">
    <property type="protein sequence ID" value="GAF06573.1"/>
    <property type="molecule type" value="Genomic_DNA"/>
</dbReference>
<keyword evidence="2" id="KW-1185">Reference proteome</keyword>
<dbReference type="OrthoDB" id="2867502at2"/>
<organism evidence="1 2">
    <name type="scientific">Paenibacillus pini JCM 16418</name>
    <dbReference type="NCBI Taxonomy" id="1236976"/>
    <lineage>
        <taxon>Bacteria</taxon>
        <taxon>Bacillati</taxon>
        <taxon>Bacillota</taxon>
        <taxon>Bacilli</taxon>
        <taxon>Bacillales</taxon>
        <taxon>Paenibacillaceae</taxon>
        <taxon>Paenibacillus</taxon>
    </lineage>
</organism>
<sequence>MWTNVLDGHQQILLKSLFDTLPQLNNVSILELNMQYVDGVSISFDIPVYADQPPQKWMN</sequence>
<dbReference type="RefSeq" id="WP_036645710.1">
    <property type="nucleotide sequence ID" value="NZ_BAVZ01000001.1"/>
</dbReference>
<evidence type="ECO:0000313" key="1">
    <source>
        <dbReference type="EMBL" id="GAF06573.1"/>
    </source>
</evidence>
<protein>
    <submittedName>
        <fullName evidence="1">Uncharacterized protein</fullName>
    </submittedName>
</protein>
<evidence type="ECO:0000313" key="2">
    <source>
        <dbReference type="Proteomes" id="UP000019364"/>
    </source>
</evidence>
<proteinExistence type="predicted"/>
<dbReference type="Proteomes" id="UP000019364">
    <property type="component" value="Unassembled WGS sequence"/>
</dbReference>
<gene>
    <name evidence="1" type="ORF">JCM16418_538</name>
</gene>
<accession>W7YGC2</accession>
<name>W7YGC2_9BACL</name>
<reference evidence="1 2" key="1">
    <citation type="journal article" date="2014" name="Genome Announc.">
        <title>Draft Genome Sequence of Paenibacillus pini JCM 16418T, Isolated from the Rhizosphere of Pine Tree.</title>
        <authorList>
            <person name="Yuki M."/>
            <person name="Oshima K."/>
            <person name="Suda W."/>
            <person name="Oshida Y."/>
            <person name="Kitamura K."/>
            <person name="Iida Y."/>
            <person name="Hattori M."/>
            <person name="Ohkuma M."/>
        </authorList>
    </citation>
    <scope>NUCLEOTIDE SEQUENCE [LARGE SCALE GENOMIC DNA]</scope>
    <source>
        <strain evidence="1 2">JCM 16418</strain>
    </source>
</reference>
<dbReference type="AlphaFoldDB" id="W7YGC2"/>
<comment type="caution">
    <text evidence="1">The sequence shown here is derived from an EMBL/GenBank/DDBJ whole genome shotgun (WGS) entry which is preliminary data.</text>
</comment>